<evidence type="ECO:0000256" key="2">
    <source>
        <dbReference type="ARBA" id="ARBA00023002"/>
    </source>
</evidence>
<feature type="domain" description="GFO/IDH/MocA-like oxidoreductase" evidence="4">
    <location>
        <begin position="134"/>
        <end position="252"/>
    </location>
</feature>
<dbReference type="GO" id="GO:0000166">
    <property type="term" value="F:nucleotide binding"/>
    <property type="evidence" value="ECO:0007669"/>
    <property type="project" value="InterPro"/>
</dbReference>
<dbReference type="Pfam" id="PF22725">
    <property type="entry name" value="GFO_IDH_MocA_C3"/>
    <property type="match status" value="1"/>
</dbReference>
<dbReference type="PANTHER" id="PTHR42840">
    <property type="entry name" value="NAD(P)-BINDING ROSSMANN-FOLD SUPERFAMILY PROTEIN-RELATED"/>
    <property type="match status" value="1"/>
</dbReference>
<sequence>MKTLNVGIVGAGRIGNVHAQSITYHIPQARVVRVTDVNAQAAQALAERYGIPAWGTDYMEIVRDPQVDAVLVCSPTPTHAQIAIEAMRAGKHVFCEKPVDLTLAKIRETARVAQETGMKLQVGFNRRFDHNHGRVQRLAAEGALGAVELVKITSRDPEPPSPEYAASSGGLYIDMMIHDFDMAMFLAGCDVTEVYAMGASLVDPRIGQAGDVDTAIVTLTFENGALGVIDNSRRAAYGYDQRVEVFGSLGMAAGENDGDTTVRVFTAQGVASDKPKYFFLERYMDSFVEEMRQFVRAVAEDGEVPVGIHAGLMSVVLAKAAKKSLDERRPVRVSEVLEGEA</sequence>
<reference evidence="5" key="2">
    <citation type="journal article" date="2021" name="PeerJ">
        <title>Extensive microbial diversity within the chicken gut microbiome revealed by metagenomics and culture.</title>
        <authorList>
            <person name="Gilroy R."/>
            <person name="Ravi A."/>
            <person name="Getino M."/>
            <person name="Pursley I."/>
            <person name="Horton D.L."/>
            <person name="Alikhan N.F."/>
            <person name="Baker D."/>
            <person name="Gharbi K."/>
            <person name="Hall N."/>
            <person name="Watson M."/>
            <person name="Adriaenssens E.M."/>
            <person name="Foster-Nyarko E."/>
            <person name="Jarju S."/>
            <person name="Secka A."/>
            <person name="Antonio M."/>
            <person name="Oren A."/>
            <person name="Chaudhuri R.R."/>
            <person name="La Ragione R."/>
            <person name="Hildebrand F."/>
            <person name="Pallen M.J."/>
        </authorList>
    </citation>
    <scope>NUCLEOTIDE SEQUENCE</scope>
    <source>
        <strain evidence="5">ChiSxjej2B14-6234</strain>
    </source>
</reference>
<proteinExistence type="inferred from homology"/>
<evidence type="ECO:0000313" key="6">
    <source>
        <dbReference type="Proteomes" id="UP000886887"/>
    </source>
</evidence>
<dbReference type="NCBIfam" id="TIGR04380">
    <property type="entry name" value="myo_inos_iolG"/>
    <property type="match status" value="1"/>
</dbReference>
<dbReference type="InterPro" id="IPR030827">
    <property type="entry name" value="Myo_inos_IolG"/>
</dbReference>
<dbReference type="SUPFAM" id="SSF55347">
    <property type="entry name" value="Glyceraldehyde-3-phosphate dehydrogenase-like, C-terminal domain"/>
    <property type="match status" value="1"/>
</dbReference>
<dbReference type="SUPFAM" id="SSF51735">
    <property type="entry name" value="NAD(P)-binding Rossmann-fold domains"/>
    <property type="match status" value="1"/>
</dbReference>
<dbReference type="Proteomes" id="UP000886887">
    <property type="component" value="Unassembled WGS sequence"/>
</dbReference>
<accession>A0A9D0ZBP3</accession>
<feature type="domain" description="Gfo/Idh/MocA-like oxidoreductase N-terminal" evidence="3">
    <location>
        <begin position="4"/>
        <end position="124"/>
    </location>
</feature>
<organism evidence="5 6">
    <name type="scientific">Candidatus Onthenecus intestinigallinarum</name>
    <dbReference type="NCBI Taxonomy" id="2840875"/>
    <lineage>
        <taxon>Bacteria</taxon>
        <taxon>Bacillati</taxon>
        <taxon>Bacillota</taxon>
        <taxon>Clostridia</taxon>
        <taxon>Eubacteriales</taxon>
        <taxon>Candidatus Onthenecus</taxon>
    </lineage>
</organism>
<dbReference type="Pfam" id="PF01408">
    <property type="entry name" value="GFO_IDH_MocA"/>
    <property type="match status" value="1"/>
</dbReference>
<evidence type="ECO:0000259" key="3">
    <source>
        <dbReference type="Pfam" id="PF01408"/>
    </source>
</evidence>
<protein>
    <submittedName>
        <fullName evidence="5">Inositol 2-dehydrogenase</fullName>
        <ecNumber evidence="5">1.1.1.18</ecNumber>
    </submittedName>
</protein>
<dbReference type="Gene3D" id="3.30.360.10">
    <property type="entry name" value="Dihydrodipicolinate Reductase, domain 2"/>
    <property type="match status" value="1"/>
</dbReference>
<keyword evidence="2 5" id="KW-0560">Oxidoreductase</keyword>
<evidence type="ECO:0000313" key="5">
    <source>
        <dbReference type="EMBL" id="HIQ71458.1"/>
    </source>
</evidence>
<evidence type="ECO:0000259" key="4">
    <source>
        <dbReference type="Pfam" id="PF22725"/>
    </source>
</evidence>
<dbReference type="EC" id="1.1.1.18" evidence="5"/>
<reference evidence="5" key="1">
    <citation type="submission" date="2020-10" db="EMBL/GenBank/DDBJ databases">
        <authorList>
            <person name="Gilroy R."/>
        </authorList>
    </citation>
    <scope>NUCLEOTIDE SEQUENCE</scope>
    <source>
        <strain evidence="5">ChiSxjej2B14-6234</strain>
    </source>
</reference>
<comment type="similarity">
    <text evidence="1">Belongs to the Gfo/Idh/MocA family.</text>
</comment>
<dbReference type="Gene3D" id="3.40.50.720">
    <property type="entry name" value="NAD(P)-binding Rossmann-like Domain"/>
    <property type="match status" value="1"/>
</dbReference>
<dbReference type="EMBL" id="DVFJ01000012">
    <property type="protein sequence ID" value="HIQ71458.1"/>
    <property type="molecule type" value="Genomic_DNA"/>
</dbReference>
<dbReference type="InterPro" id="IPR055170">
    <property type="entry name" value="GFO_IDH_MocA-like_dom"/>
</dbReference>
<dbReference type="AlphaFoldDB" id="A0A9D0ZBP3"/>
<evidence type="ECO:0000256" key="1">
    <source>
        <dbReference type="ARBA" id="ARBA00010928"/>
    </source>
</evidence>
<dbReference type="InterPro" id="IPR000683">
    <property type="entry name" value="Gfo/Idh/MocA-like_OxRdtase_N"/>
</dbReference>
<name>A0A9D0ZBP3_9FIRM</name>
<dbReference type="InterPro" id="IPR036291">
    <property type="entry name" value="NAD(P)-bd_dom_sf"/>
</dbReference>
<comment type="caution">
    <text evidence="5">The sequence shown here is derived from an EMBL/GenBank/DDBJ whole genome shotgun (WGS) entry which is preliminary data.</text>
</comment>
<dbReference type="PANTHER" id="PTHR42840:SF3">
    <property type="entry name" value="BINDING ROSSMANN FOLD OXIDOREDUCTASE, PUTATIVE (AFU_ORTHOLOGUE AFUA_2G10240)-RELATED"/>
    <property type="match status" value="1"/>
</dbReference>
<dbReference type="GO" id="GO:0050112">
    <property type="term" value="F:inositol 2-dehydrogenase (NAD+) activity"/>
    <property type="evidence" value="ECO:0007669"/>
    <property type="project" value="UniProtKB-EC"/>
</dbReference>
<gene>
    <name evidence="5" type="primary">iolG</name>
    <name evidence="5" type="ORF">IAB73_04525</name>
</gene>